<accession>A0A8J2ZIK5</accession>
<comment type="caution">
    <text evidence="1">The sequence shown here is derived from an EMBL/GenBank/DDBJ whole genome shotgun (WGS) entry which is preliminary data.</text>
</comment>
<dbReference type="EMBL" id="BMJV01000002">
    <property type="protein sequence ID" value="GGG68979.1"/>
    <property type="molecule type" value="Genomic_DNA"/>
</dbReference>
<dbReference type="AlphaFoldDB" id="A0A8J2ZIK5"/>
<organism evidence="1 2">
    <name type="scientific">Salipiger pallidus</name>
    <dbReference type="NCBI Taxonomy" id="1775170"/>
    <lineage>
        <taxon>Bacteria</taxon>
        <taxon>Pseudomonadati</taxon>
        <taxon>Pseudomonadota</taxon>
        <taxon>Alphaproteobacteria</taxon>
        <taxon>Rhodobacterales</taxon>
        <taxon>Roseobacteraceae</taxon>
        <taxon>Salipiger</taxon>
    </lineage>
</organism>
<protein>
    <submittedName>
        <fullName evidence="1">Uncharacterized protein</fullName>
    </submittedName>
</protein>
<reference evidence="1" key="1">
    <citation type="journal article" date="2014" name="Int. J. Syst. Evol. Microbiol.">
        <title>Complete genome sequence of Corynebacterium casei LMG S-19264T (=DSM 44701T), isolated from a smear-ripened cheese.</title>
        <authorList>
            <consortium name="US DOE Joint Genome Institute (JGI-PGF)"/>
            <person name="Walter F."/>
            <person name="Albersmeier A."/>
            <person name="Kalinowski J."/>
            <person name="Ruckert C."/>
        </authorList>
    </citation>
    <scope>NUCLEOTIDE SEQUENCE</scope>
    <source>
        <strain evidence="1">CGMCC 1.15762</strain>
    </source>
</reference>
<name>A0A8J2ZIK5_9RHOB</name>
<sequence>MSTPWEAVVNWERETHRKLVSNMKNATSAEFSTVDLLLKSDAETRAVDAFTLSWVKLEKQLRRLTSNLIFQHSAFEDGEREHKTAVRAAILRKTTANHDKFIGAIYRLSNRSVKDLMQDEYKALKRDTDTAYQYRKKILHGQQTGHSLTRTELEKCISSMRAWCELLADRANERIGYDGFSRNSLRKNGREEITAAVDEALVGGWEEFIRKI</sequence>
<proteinExistence type="predicted"/>
<gene>
    <name evidence="1" type="ORF">GCM10011415_15370</name>
</gene>
<keyword evidence="2" id="KW-1185">Reference proteome</keyword>
<evidence type="ECO:0000313" key="2">
    <source>
        <dbReference type="Proteomes" id="UP000617145"/>
    </source>
</evidence>
<evidence type="ECO:0000313" key="1">
    <source>
        <dbReference type="EMBL" id="GGG68979.1"/>
    </source>
</evidence>
<reference evidence="1" key="2">
    <citation type="submission" date="2020-09" db="EMBL/GenBank/DDBJ databases">
        <authorList>
            <person name="Sun Q."/>
            <person name="Zhou Y."/>
        </authorList>
    </citation>
    <scope>NUCLEOTIDE SEQUENCE</scope>
    <source>
        <strain evidence="1">CGMCC 1.15762</strain>
    </source>
</reference>
<dbReference type="Proteomes" id="UP000617145">
    <property type="component" value="Unassembled WGS sequence"/>
</dbReference>